<evidence type="ECO:0000256" key="2">
    <source>
        <dbReference type="ARBA" id="ARBA00008255"/>
    </source>
</evidence>
<keyword evidence="4" id="KW-0997">Cell inner membrane</keyword>
<comment type="subcellular location">
    <subcellularLocation>
        <location evidence="1">Cell inner membrane</location>
        <topology evidence="1">Multi-pass membrane protein</topology>
    </subcellularLocation>
</comment>
<dbReference type="GO" id="GO:0005886">
    <property type="term" value="C:plasma membrane"/>
    <property type="evidence" value="ECO:0007669"/>
    <property type="project" value="UniProtKB-SubCell"/>
</dbReference>
<feature type="transmembrane region" description="Helical" evidence="9">
    <location>
        <begin position="93"/>
        <end position="114"/>
    </location>
</feature>
<keyword evidence="7 9" id="KW-0472">Membrane</keyword>
<keyword evidence="6 9" id="KW-1133">Transmembrane helix</keyword>
<feature type="transmembrane region" description="Helical" evidence="9">
    <location>
        <begin position="59"/>
        <end position="81"/>
    </location>
</feature>
<comment type="caution">
    <text evidence="10">The sequence shown here is derived from an EMBL/GenBank/DDBJ whole genome shotgun (WGS) entry which is preliminary data.</text>
</comment>
<sequence>MEDHSTARRRPKAVRLDGDAGSEKMAPEARNVTILPEAPGLIAAPDTTDRLNARPGRNLWTKLALSASAGLVSLATGLAVADLVSRLFSYSTYLGSLGLLLTIILTMSLIALGAREFAALARLASVEHLRARAEATLGNDDRDAARSLAGDLTALYASRPDMARARGELARHMADIVDGADLVRLAERRLMQDLDRQAITLITHAARRVSIVTAVAPRAIFDVAMVIAQSAILVRKLAELYGARPGGLASLKLARVVLGHLAVTGGMALGEGVVEQLLGHGLAAKLSAKLGEGMVNGMMTARVGLSTLDVVRPLPFTALARPKLGDILAELAHMT</sequence>
<evidence type="ECO:0000256" key="8">
    <source>
        <dbReference type="SAM" id="MobiDB-lite"/>
    </source>
</evidence>
<evidence type="ECO:0000256" key="7">
    <source>
        <dbReference type="ARBA" id="ARBA00023136"/>
    </source>
</evidence>
<proteinExistence type="inferred from homology"/>
<evidence type="ECO:0000313" key="11">
    <source>
        <dbReference type="Proteomes" id="UP000192872"/>
    </source>
</evidence>
<feature type="compositionally biased region" description="Basic and acidic residues" evidence="8">
    <location>
        <begin position="14"/>
        <end position="24"/>
    </location>
</feature>
<evidence type="ECO:0000256" key="4">
    <source>
        <dbReference type="ARBA" id="ARBA00022519"/>
    </source>
</evidence>
<dbReference type="PANTHER" id="PTHR39342:SF1">
    <property type="entry name" value="UPF0283 MEMBRANE PROTEIN YCJF"/>
    <property type="match status" value="1"/>
</dbReference>
<comment type="similarity">
    <text evidence="2">Belongs to the UPF0283 family.</text>
</comment>
<organism evidence="10 11">
    <name type="scientific">Candidatus Raskinella chloraquaticus</name>
    <dbReference type="NCBI Taxonomy" id="1951219"/>
    <lineage>
        <taxon>Bacteria</taxon>
        <taxon>Pseudomonadati</taxon>
        <taxon>Pseudomonadota</taxon>
        <taxon>Alphaproteobacteria</taxon>
        <taxon>Hyphomicrobiales</taxon>
        <taxon>Phreatobacteraceae</taxon>
        <taxon>Candidatus Raskinella</taxon>
    </lineage>
</organism>
<evidence type="ECO:0000256" key="1">
    <source>
        <dbReference type="ARBA" id="ARBA00004429"/>
    </source>
</evidence>
<reference evidence="10 11" key="1">
    <citation type="journal article" date="2017" name="Water Res.">
        <title>Comammox in drinking water systems.</title>
        <authorList>
            <person name="Wang Y."/>
            <person name="Ma L."/>
            <person name="Mao Y."/>
            <person name="Jiang X."/>
            <person name="Xia Y."/>
            <person name="Yu K."/>
            <person name="Li B."/>
            <person name="Zhang T."/>
        </authorList>
    </citation>
    <scope>NUCLEOTIDE SEQUENCE [LARGE SCALE GENOMIC DNA]</scope>
    <source>
        <strain evidence="10">SG_bin8</strain>
    </source>
</reference>
<dbReference type="NCBIfam" id="TIGR01620">
    <property type="entry name" value="hyp_HI0043"/>
    <property type="match status" value="1"/>
</dbReference>
<name>A0A1W9HS31_9HYPH</name>
<evidence type="ECO:0000256" key="3">
    <source>
        <dbReference type="ARBA" id="ARBA00022475"/>
    </source>
</evidence>
<evidence type="ECO:0008006" key="12">
    <source>
        <dbReference type="Google" id="ProtNLM"/>
    </source>
</evidence>
<feature type="region of interest" description="Disordered" evidence="8">
    <location>
        <begin position="1"/>
        <end position="24"/>
    </location>
</feature>
<evidence type="ECO:0000256" key="5">
    <source>
        <dbReference type="ARBA" id="ARBA00022692"/>
    </source>
</evidence>
<dbReference type="STRING" id="1827387.A4S15_01265"/>
<dbReference type="RefSeq" id="WP_376801098.1">
    <property type="nucleotide sequence ID" value="NZ_DLRA01000026.1"/>
</dbReference>
<dbReference type="PANTHER" id="PTHR39342">
    <property type="entry name" value="UPF0283 MEMBRANE PROTEIN YCJF"/>
    <property type="match status" value="1"/>
</dbReference>
<keyword evidence="3" id="KW-1003">Cell membrane</keyword>
<evidence type="ECO:0000313" key="10">
    <source>
        <dbReference type="EMBL" id="OQW50084.1"/>
    </source>
</evidence>
<dbReference type="AlphaFoldDB" id="A0A1W9HS31"/>
<gene>
    <name evidence="10" type="ORF">A4S15_01265</name>
</gene>
<keyword evidence="5 9" id="KW-0812">Transmembrane</keyword>
<dbReference type="Pfam" id="PF05128">
    <property type="entry name" value="DUF697"/>
    <property type="match status" value="1"/>
</dbReference>
<dbReference type="EMBL" id="LWDL01000027">
    <property type="protein sequence ID" value="OQW50084.1"/>
    <property type="molecule type" value="Genomic_DNA"/>
</dbReference>
<evidence type="ECO:0000256" key="9">
    <source>
        <dbReference type="SAM" id="Phobius"/>
    </source>
</evidence>
<accession>A0A1W9HS31</accession>
<dbReference type="InterPro" id="IPR021147">
    <property type="entry name" value="DUF697"/>
</dbReference>
<protein>
    <recommendedName>
        <fullName evidence="12">TIGR01620 family protein</fullName>
    </recommendedName>
</protein>
<evidence type="ECO:0000256" key="6">
    <source>
        <dbReference type="ARBA" id="ARBA00022989"/>
    </source>
</evidence>
<dbReference type="InterPro" id="IPR006507">
    <property type="entry name" value="UPF0283"/>
</dbReference>
<dbReference type="Proteomes" id="UP000192872">
    <property type="component" value="Unassembled WGS sequence"/>
</dbReference>